<gene>
    <name evidence="5" type="ORF">ONZ51_g4357</name>
</gene>
<feature type="compositionally biased region" description="Basic and acidic residues" evidence="4">
    <location>
        <begin position="78"/>
        <end position="93"/>
    </location>
</feature>
<proteinExistence type="inferred from homology"/>
<comment type="similarity">
    <text evidence="1">Belongs to the bacterial ribosomal protein bS21 family.</text>
</comment>
<evidence type="ECO:0008006" key="7">
    <source>
        <dbReference type="Google" id="ProtNLM"/>
    </source>
</evidence>
<dbReference type="AlphaFoldDB" id="A0AAD7XD18"/>
<name>A0AAD7XD18_9APHY</name>
<dbReference type="EMBL" id="JAPEVG010000084">
    <property type="protein sequence ID" value="KAJ8487135.1"/>
    <property type="molecule type" value="Genomic_DNA"/>
</dbReference>
<evidence type="ECO:0000313" key="5">
    <source>
        <dbReference type="EMBL" id="KAJ8487135.1"/>
    </source>
</evidence>
<organism evidence="5 6">
    <name type="scientific">Trametes cubensis</name>
    <dbReference type="NCBI Taxonomy" id="1111947"/>
    <lineage>
        <taxon>Eukaryota</taxon>
        <taxon>Fungi</taxon>
        <taxon>Dikarya</taxon>
        <taxon>Basidiomycota</taxon>
        <taxon>Agaricomycotina</taxon>
        <taxon>Agaricomycetes</taxon>
        <taxon>Polyporales</taxon>
        <taxon>Polyporaceae</taxon>
        <taxon>Trametes</taxon>
    </lineage>
</organism>
<dbReference type="Pfam" id="PF01165">
    <property type="entry name" value="Ribosomal_S21"/>
    <property type="match status" value="1"/>
</dbReference>
<protein>
    <recommendedName>
        <fullName evidence="7">Ribosomal protein S21</fullName>
    </recommendedName>
</protein>
<sequence>MLSNFRCVAATTSRQSWQRALAMHKGSVAHTRMLATGPDAQDTTVLRPVWFKPPSAHGRQNLFNYLTKIAQQALNKAEKSPEDVWREREKHDVPNLPRPNDAYSGRSVPIVYKDVSMALTKLRGILTVNAVRQTSVRDERHEKKGEKRNRLRSLRWRRRFAHEVRKKVQLVNEIRARGA</sequence>
<dbReference type="PANTHER" id="PTHR41237">
    <property type="entry name" value="37S RIBOSOMAL PROTEIN MRP21, MITOCHONDRIAL"/>
    <property type="match status" value="1"/>
</dbReference>
<evidence type="ECO:0000256" key="2">
    <source>
        <dbReference type="ARBA" id="ARBA00022980"/>
    </source>
</evidence>
<dbReference type="PANTHER" id="PTHR41237:SF1">
    <property type="entry name" value="SMALL RIBOSOMAL SUBUNIT PROTEIN BS21M"/>
    <property type="match status" value="1"/>
</dbReference>
<dbReference type="GO" id="GO:0005763">
    <property type="term" value="C:mitochondrial small ribosomal subunit"/>
    <property type="evidence" value="ECO:0007669"/>
    <property type="project" value="TreeGrafter"/>
</dbReference>
<comment type="caution">
    <text evidence="5">The sequence shown here is derived from an EMBL/GenBank/DDBJ whole genome shotgun (WGS) entry which is preliminary data.</text>
</comment>
<dbReference type="GO" id="GO:0003735">
    <property type="term" value="F:structural constituent of ribosome"/>
    <property type="evidence" value="ECO:0007669"/>
    <property type="project" value="InterPro"/>
</dbReference>
<dbReference type="InterPro" id="IPR001911">
    <property type="entry name" value="Ribosomal_bS21"/>
</dbReference>
<keyword evidence="3" id="KW-0687">Ribonucleoprotein</keyword>
<evidence type="ECO:0000256" key="3">
    <source>
        <dbReference type="ARBA" id="ARBA00023274"/>
    </source>
</evidence>
<dbReference type="GO" id="GO:0070124">
    <property type="term" value="P:mitochondrial translational initiation"/>
    <property type="evidence" value="ECO:0007669"/>
    <property type="project" value="TreeGrafter"/>
</dbReference>
<reference evidence="5" key="1">
    <citation type="submission" date="2022-11" db="EMBL/GenBank/DDBJ databases">
        <title>Genome Sequence of Cubamyces cubensis.</title>
        <authorList>
            <person name="Buettner E."/>
        </authorList>
    </citation>
    <scope>NUCLEOTIDE SEQUENCE</scope>
    <source>
        <strain evidence="5">MPL-01</strain>
    </source>
</reference>
<evidence type="ECO:0000313" key="6">
    <source>
        <dbReference type="Proteomes" id="UP001215151"/>
    </source>
</evidence>
<keyword evidence="6" id="KW-1185">Reference proteome</keyword>
<keyword evidence="2" id="KW-0689">Ribosomal protein</keyword>
<feature type="region of interest" description="Disordered" evidence="4">
    <location>
        <begin position="78"/>
        <end position="101"/>
    </location>
</feature>
<accession>A0AAD7XD18</accession>
<evidence type="ECO:0000256" key="1">
    <source>
        <dbReference type="ARBA" id="ARBA00006640"/>
    </source>
</evidence>
<dbReference type="Proteomes" id="UP001215151">
    <property type="component" value="Unassembled WGS sequence"/>
</dbReference>
<evidence type="ECO:0000256" key="4">
    <source>
        <dbReference type="SAM" id="MobiDB-lite"/>
    </source>
</evidence>
<dbReference type="InterPro" id="IPR052837">
    <property type="entry name" value="Mitoribosomal_bS21"/>
</dbReference>